<accession>A0A1B2RW22</accession>
<dbReference type="EMBL" id="KX643370">
    <property type="protein sequence ID" value="AOC55202.1"/>
    <property type="molecule type" value="Genomic_DNA"/>
</dbReference>
<name>A0A1B2RW22_9VIRU</name>
<evidence type="ECO:0000313" key="2">
    <source>
        <dbReference type="Proteomes" id="UP000149121"/>
    </source>
</evidence>
<proteinExistence type="predicted"/>
<protein>
    <submittedName>
        <fullName evidence="1">Uncharacterized protein</fullName>
    </submittedName>
</protein>
<evidence type="ECO:0000313" key="1">
    <source>
        <dbReference type="EMBL" id="AOC55202.1"/>
    </source>
</evidence>
<organism evidence="1 2">
    <name type="scientific">Lymphocystis disease virus 3</name>
    <dbReference type="NCBI Taxonomy" id="2560566"/>
    <lineage>
        <taxon>Viruses</taxon>
        <taxon>Varidnaviria</taxon>
        <taxon>Bamfordvirae</taxon>
        <taxon>Nucleocytoviricota</taxon>
        <taxon>Megaviricetes</taxon>
        <taxon>Pimascovirales</taxon>
        <taxon>Pimascovirales incertae sedis</taxon>
        <taxon>Iridoviridae</taxon>
        <taxon>Alphairidovirinae</taxon>
        <taxon>Lymphocystivirus</taxon>
        <taxon>Lymphocystivirus sparus1</taxon>
    </lineage>
</organism>
<dbReference type="OrthoDB" id="32513at10239"/>
<sequence>MIETIERCYQKIISYLIGFKIDKDVVQQLSYPVDCIAYIVGYSADININDLLKLTSKNQQADYDLLCDCIIEVDELRKLLTIYKCKKKSIDSNVIFKLKIYNSLCKKILFVKYKINRNVESELILYNKDVIPLKSYSEIAIFTKDLLKLEMPYLSDKLKLA</sequence>
<keyword evidence="2" id="KW-1185">Reference proteome</keyword>
<reference evidence="1 2" key="1">
    <citation type="journal article" date="2016" name="J. Virol.">
        <title>Concurrence of Iridovirus, Polyomavirus, and a Unique Member of a New Group of Fish Papillomaviruses in Lymphocystis Disease-Affected Gilthead Sea Bream.</title>
        <authorList>
            <person name="Lopez-Bueno A."/>
            <person name="Mavian C."/>
            <person name="Labella A.M."/>
            <person name="Castro D."/>
            <person name="Borrego J.J."/>
            <person name="Alcami A."/>
            <person name="Alejo A."/>
        </authorList>
    </citation>
    <scope>NUCLEOTIDE SEQUENCE [LARGE SCALE GENOMIC DNA]</scope>
    <source>
        <strain evidence="1">SA9</strain>
    </source>
</reference>
<dbReference type="KEGG" id="vg:30902694"/>
<dbReference type="Proteomes" id="UP000149121">
    <property type="component" value="Segment"/>
</dbReference>
<gene>
    <name evidence="1" type="ORF">LCDVSa118L</name>
</gene>